<dbReference type="Proteomes" id="UP000823882">
    <property type="component" value="Unassembled WGS sequence"/>
</dbReference>
<name>A0A9D2SZU8_9FIRM</name>
<feature type="domain" description="N-acetyltransferase" evidence="3">
    <location>
        <begin position="13"/>
        <end position="187"/>
    </location>
</feature>
<keyword evidence="2" id="KW-0012">Acyltransferase</keyword>
<dbReference type="PANTHER" id="PTHR43420">
    <property type="entry name" value="ACETYLTRANSFERASE"/>
    <property type="match status" value="1"/>
</dbReference>
<dbReference type="InterPro" id="IPR050680">
    <property type="entry name" value="YpeA/RimI_acetyltransf"/>
</dbReference>
<dbReference type="GO" id="GO:0016747">
    <property type="term" value="F:acyltransferase activity, transferring groups other than amino-acyl groups"/>
    <property type="evidence" value="ECO:0007669"/>
    <property type="project" value="InterPro"/>
</dbReference>
<accession>A0A9D2SZU8</accession>
<dbReference type="InterPro" id="IPR000182">
    <property type="entry name" value="GNAT_dom"/>
</dbReference>
<dbReference type="AlphaFoldDB" id="A0A9D2SZU8"/>
<dbReference type="InterPro" id="IPR016181">
    <property type="entry name" value="Acyl_CoA_acyltransferase"/>
</dbReference>
<evidence type="ECO:0000256" key="2">
    <source>
        <dbReference type="ARBA" id="ARBA00023315"/>
    </source>
</evidence>
<organism evidence="4 5">
    <name type="scientific">Candidatus Intestinimonas pullistercoris</name>
    <dbReference type="NCBI Taxonomy" id="2838623"/>
    <lineage>
        <taxon>Bacteria</taxon>
        <taxon>Bacillati</taxon>
        <taxon>Bacillota</taxon>
        <taxon>Clostridia</taxon>
        <taxon>Eubacteriales</taxon>
        <taxon>Intestinimonas</taxon>
    </lineage>
</organism>
<dbReference type="Pfam" id="PF00583">
    <property type="entry name" value="Acetyltransf_1"/>
    <property type="match status" value="1"/>
</dbReference>
<dbReference type="SUPFAM" id="SSF55729">
    <property type="entry name" value="Acyl-CoA N-acyltransferases (Nat)"/>
    <property type="match status" value="1"/>
</dbReference>
<keyword evidence="1" id="KW-0808">Transferase</keyword>
<reference evidence="4" key="2">
    <citation type="submission" date="2021-04" db="EMBL/GenBank/DDBJ databases">
        <authorList>
            <person name="Gilroy R."/>
        </authorList>
    </citation>
    <scope>NUCLEOTIDE SEQUENCE</scope>
    <source>
        <strain evidence="4">CHK186-1790</strain>
    </source>
</reference>
<dbReference type="PROSITE" id="PS51186">
    <property type="entry name" value="GNAT"/>
    <property type="match status" value="1"/>
</dbReference>
<gene>
    <name evidence="4" type="ORF">H9701_06735</name>
</gene>
<evidence type="ECO:0000259" key="3">
    <source>
        <dbReference type="PROSITE" id="PS51186"/>
    </source>
</evidence>
<dbReference type="CDD" id="cd04301">
    <property type="entry name" value="NAT_SF"/>
    <property type="match status" value="1"/>
</dbReference>
<sequence length="187" mass="21538">MEHLRFLDACTEEHFAAMSRIHALGWRDTYAEAVPADYMAREITDDHWVPYFRENYQLGRARGLLLCREDVPVACLNYGRARTENFSAGVKEGSDFPNGAYADWGEIISFYTHPLERGKGYGGLLMEEALARLRAEGYRNCFVFVLRENRSARRFYAAHGFAWDGTHADIPFPPDTICVDLRYVREL</sequence>
<evidence type="ECO:0000313" key="4">
    <source>
        <dbReference type="EMBL" id="HJC41232.1"/>
    </source>
</evidence>
<evidence type="ECO:0000313" key="5">
    <source>
        <dbReference type="Proteomes" id="UP000823882"/>
    </source>
</evidence>
<dbReference type="Gene3D" id="3.40.630.30">
    <property type="match status" value="1"/>
</dbReference>
<evidence type="ECO:0000256" key="1">
    <source>
        <dbReference type="ARBA" id="ARBA00022679"/>
    </source>
</evidence>
<protein>
    <submittedName>
        <fullName evidence="4">GNAT family N-acetyltransferase</fullName>
    </submittedName>
</protein>
<dbReference type="EMBL" id="DWWJ01000118">
    <property type="protein sequence ID" value="HJC41232.1"/>
    <property type="molecule type" value="Genomic_DNA"/>
</dbReference>
<proteinExistence type="predicted"/>
<comment type="caution">
    <text evidence="4">The sequence shown here is derived from an EMBL/GenBank/DDBJ whole genome shotgun (WGS) entry which is preliminary data.</text>
</comment>
<reference evidence="4" key="1">
    <citation type="journal article" date="2021" name="PeerJ">
        <title>Extensive microbial diversity within the chicken gut microbiome revealed by metagenomics and culture.</title>
        <authorList>
            <person name="Gilroy R."/>
            <person name="Ravi A."/>
            <person name="Getino M."/>
            <person name="Pursley I."/>
            <person name="Horton D.L."/>
            <person name="Alikhan N.F."/>
            <person name="Baker D."/>
            <person name="Gharbi K."/>
            <person name="Hall N."/>
            <person name="Watson M."/>
            <person name="Adriaenssens E.M."/>
            <person name="Foster-Nyarko E."/>
            <person name="Jarju S."/>
            <person name="Secka A."/>
            <person name="Antonio M."/>
            <person name="Oren A."/>
            <person name="Chaudhuri R.R."/>
            <person name="La Ragione R."/>
            <person name="Hildebrand F."/>
            <person name="Pallen M.J."/>
        </authorList>
    </citation>
    <scope>NUCLEOTIDE SEQUENCE</scope>
    <source>
        <strain evidence="4">CHK186-1790</strain>
    </source>
</reference>